<dbReference type="GO" id="GO:0070402">
    <property type="term" value="F:NADPH binding"/>
    <property type="evidence" value="ECO:0007669"/>
    <property type="project" value="TreeGrafter"/>
</dbReference>
<dbReference type="SUPFAM" id="SSF51735">
    <property type="entry name" value="NAD(P)-binding Rossmann-fold domains"/>
    <property type="match status" value="1"/>
</dbReference>
<dbReference type="OrthoDB" id="7482721at2759"/>
<dbReference type="PANTHER" id="PTHR48106:SF2">
    <property type="entry name" value="ZN2+-BINDING DEHYDROGENASE"/>
    <property type="match status" value="1"/>
</dbReference>
<dbReference type="SMART" id="SM00829">
    <property type="entry name" value="PKS_ER"/>
    <property type="match status" value="1"/>
</dbReference>
<evidence type="ECO:0000313" key="5">
    <source>
        <dbReference type="Proteomes" id="UP000070444"/>
    </source>
</evidence>
<reference evidence="4 5" key="1">
    <citation type="journal article" date="2015" name="Genome Biol. Evol.">
        <title>Phylogenomic analyses indicate that early fungi evolved digesting cell walls of algal ancestors of land plants.</title>
        <authorList>
            <person name="Chang Y."/>
            <person name="Wang S."/>
            <person name="Sekimoto S."/>
            <person name="Aerts A.L."/>
            <person name="Choi C."/>
            <person name="Clum A."/>
            <person name="LaButti K.M."/>
            <person name="Lindquist E.A."/>
            <person name="Yee Ngan C."/>
            <person name="Ohm R.A."/>
            <person name="Salamov A.A."/>
            <person name="Grigoriev I.V."/>
            <person name="Spatafora J.W."/>
            <person name="Berbee M.L."/>
        </authorList>
    </citation>
    <scope>NUCLEOTIDE SEQUENCE [LARGE SCALE GENOMIC DNA]</scope>
    <source>
        <strain evidence="4 5">NRRL 28638</strain>
    </source>
</reference>
<evidence type="ECO:0000313" key="4">
    <source>
        <dbReference type="EMBL" id="KXN71470.1"/>
    </source>
</evidence>
<dbReference type="AlphaFoldDB" id="A0A137P8Z4"/>
<name>A0A137P8Z4_CONC2</name>
<protein>
    <submittedName>
        <fullName evidence="4">GroES-like protein</fullName>
    </submittedName>
</protein>
<dbReference type="InterPro" id="IPR036291">
    <property type="entry name" value="NAD(P)-bd_dom_sf"/>
</dbReference>
<dbReference type="OMA" id="WVAPLNG"/>
<dbReference type="Pfam" id="PF08240">
    <property type="entry name" value="ADH_N"/>
    <property type="match status" value="1"/>
</dbReference>
<evidence type="ECO:0000256" key="1">
    <source>
        <dbReference type="ARBA" id="ARBA00022857"/>
    </source>
</evidence>
<dbReference type="Gene3D" id="3.90.180.10">
    <property type="entry name" value="Medium-chain alcohol dehydrogenases, catalytic domain"/>
    <property type="match status" value="1"/>
</dbReference>
<dbReference type="STRING" id="796925.A0A137P8Z4"/>
<keyword evidence="1" id="KW-0521">NADP</keyword>
<feature type="domain" description="Enoyl reductase (ER)" evidence="3">
    <location>
        <begin position="11"/>
        <end position="334"/>
    </location>
</feature>
<gene>
    <name evidence="4" type="ORF">CONCODRAFT_78300</name>
</gene>
<dbReference type="InterPro" id="IPR011032">
    <property type="entry name" value="GroES-like_sf"/>
</dbReference>
<sequence length="337" mass="36665">MSLEVQFTLGDRYKDLKVVEVPKPTIQADNQVLVKFLLNPINPSDLNSIRGFYKGFQPDSYPAIPGLEGVAVVEEVGKSVSSVKVGQRVVLIIGDVGGGPTKVGTWRDYAVYNEDNLFPVPDNVSDETAAQAIVNPMSAYAMLDKLDAPKGEYVLQSASGSVLGRLFIQFAKHRGIKTINLVRRKEQIEEIKAIGADEVLCTEDGTDIVAEIKRITNGKLAYGAIDSVGGELGIKISQGVRDDGYILLYGAQGGFTVHASTADLLFRNISYTGFWLSKYFKDSGKSKVLELFTKVFELLGGDIVPFTGTKYPLERVSEAIEEAKKPGRGGKVLLTHN</sequence>
<dbReference type="Gene3D" id="3.40.50.720">
    <property type="entry name" value="NAD(P)-binding Rossmann-like Domain"/>
    <property type="match status" value="1"/>
</dbReference>
<dbReference type="PANTHER" id="PTHR48106">
    <property type="entry name" value="QUINONE OXIDOREDUCTASE PIG3-RELATED"/>
    <property type="match status" value="1"/>
</dbReference>
<dbReference type="CDD" id="cd05282">
    <property type="entry name" value="ETR_like"/>
    <property type="match status" value="1"/>
</dbReference>
<dbReference type="InterPro" id="IPR020843">
    <property type="entry name" value="ER"/>
</dbReference>
<dbReference type="Proteomes" id="UP000070444">
    <property type="component" value="Unassembled WGS sequence"/>
</dbReference>
<organism evidence="4 5">
    <name type="scientific">Conidiobolus coronatus (strain ATCC 28846 / CBS 209.66 / NRRL 28638)</name>
    <name type="common">Delacroixia coronata</name>
    <dbReference type="NCBI Taxonomy" id="796925"/>
    <lineage>
        <taxon>Eukaryota</taxon>
        <taxon>Fungi</taxon>
        <taxon>Fungi incertae sedis</taxon>
        <taxon>Zoopagomycota</taxon>
        <taxon>Entomophthoromycotina</taxon>
        <taxon>Entomophthoromycetes</taxon>
        <taxon>Entomophthorales</taxon>
        <taxon>Ancylistaceae</taxon>
        <taxon>Conidiobolus</taxon>
    </lineage>
</organism>
<dbReference type="InterPro" id="IPR013154">
    <property type="entry name" value="ADH-like_N"/>
</dbReference>
<proteinExistence type="predicted"/>
<dbReference type="Pfam" id="PF00107">
    <property type="entry name" value="ADH_zinc_N"/>
    <property type="match status" value="1"/>
</dbReference>
<keyword evidence="2" id="KW-0560">Oxidoreductase</keyword>
<accession>A0A137P8Z4</accession>
<evidence type="ECO:0000259" key="3">
    <source>
        <dbReference type="SMART" id="SM00829"/>
    </source>
</evidence>
<keyword evidence="5" id="KW-1185">Reference proteome</keyword>
<evidence type="ECO:0000256" key="2">
    <source>
        <dbReference type="ARBA" id="ARBA00023002"/>
    </source>
</evidence>
<dbReference type="GO" id="GO:0016651">
    <property type="term" value="F:oxidoreductase activity, acting on NAD(P)H"/>
    <property type="evidence" value="ECO:0007669"/>
    <property type="project" value="TreeGrafter"/>
</dbReference>
<dbReference type="SUPFAM" id="SSF50129">
    <property type="entry name" value="GroES-like"/>
    <property type="match status" value="1"/>
</dbReference>
<dbReference type="EMBL" id="KQ964474">
    <property type="protein sequence ID" value="KXN71470.1"/>
    <property type="molecule type" value="Genomic_DNA"/>
</dbReference>
<dbReference type="InterPro" id="IPR013149">
    <property type="entry name" value="ADH-like_C"/>
</dbReference>